<gene>
    <name evidence="1" type="ORF">DHETER_LOCUS7083</name>
</gene>
<proteinExistence type="predicted"/>
<protein>
    <submittedName>
        <fullName evidence="1">914_t:CDS:1</fullName>
    </submittedName>
</protein>
<evidence type="ECO:0000313" key="2">
    <source>
        <dbReference type="Proteomes" id="UP000789702"/>
    </source>
</evidence>
<sequence length="111" mass="12591">MESMSNNQPPINIISGMLEQTTLANNSIQADDIESIIIIHYCKQKFSYWTFKPHSQEFLLEIGTVKSVKAGIQRNRNDTSDSDDEDSQSIKEKDNKCKKETLSDPLDIIAI</sequence>
<evidence type="ECO:0000313" key="1">
    <source>
        <dbReference type="EMBL" id="CAG8596673.1"/>
    </source>
</evidence>
<comment type="caution">
    <text evidence="1">The sequence shown here is derived from an EMBL/GenBank/DDBJ whole genome shotgun (WGS) entry which is preliminary data.</text>
</comment>
<reference evidence="1" key="1">
    <citation type="submission" date="2021-06" db="EMBL/GenBank/DDBJ databases">
        <authorList>
            <person name="Kallberg Y."/>
            <person name="Tangrot J."/>
            <person name="Rosling A."/>
        </authorList>
    </citation>
    <scope>NUCLEOTIDE SEQUENCE</scope>
    <source>
        <strain evidence="1">IL203A</strain>
    </source>
</reference>
<keyword evidence="2" id="KW-1185">Reference proteome</keyword>
<name>A0ACA9MJY4_9GLOM</name>
<accession>A0ACA9MJY4</accession>
<dbReference type="EMBL" id="CAJVPU010009578">
    <property type="protein sequence ID" value="CAG8596673.1"/>
    <property type="molecule type" value="Genomic_DNA"/>
</dbReference>
<organism evidence="1 2">
    <name type="scientific">Dentiscutata heterogama</name>
    <dbReference type="NCBI Taxonomy" id="1316150"/>
    <lineage>
        <taxon>Eukaryota</taxon>
        <taxon>Fungi</taxon>
        <taxon>Fungi incertae sedis</taxon>
        <taxon>Mucoromycota</taxon>
        <taxon>Glomeromycotina</taxon>
        <taxon>Glomeromycetes</taxon>
        <taxon>Diversisporales</taxon>
        <taxon>Gigasporaceae</taxon>
        <taxon>Dentiscutata</taxon>
    </lineage>
</organism>
<dbReference type="Proteomes" id="UP000789702">
    <property type="component" value="Unassembled WGS sequence"/>
</dbReference>